<feature type="transmembrane region" description="Helical" evidence="1">
    <location>
        <begin position="18"/>
        <end position="36"/>
    </location>
</feature>
<evidence type="ECO:0000313" key="2">
    <source>
        <dbReference type="EMBL" id="HJE38771.1"/>
    </source>
</evidence>
<organism evidence="2 3">
    <name type="scientific">Candidatus Amulumruptor caecigallinarius</name>
    <dbReference type="NCBI Taxonomy" id="2109911"/>
    <lineage>
        <taxon>Bacteria</taxon>
        <taxon>Pseudomonadati</taxon>
        <taxon>Bacteroidota</taxon>
        <taxon>Bacteroidia</taxon>
        <taxon>Bacteroidales</taxon>
        <taxon>Muribaculaceae</taxon>
        <taxon>Candidatus Amulumruptor</taxon>
    </lineage>
</organism>
<feature type="transmembrane region" description="Helical" evidence="1">
    <location>
        <begin position="42"/>
        <end position="60"/>
    </location>
</feature>
<sequence length="181" mass="20400">METDQRLTNPYKQGADNGFILGAYLSVLFFTTAFALEVPMLGILSTCLIAAIPVMVFMMLRRTWIRDRGMSQFSSLWMQGIMAFACGGIISGLVAYVYIRWIDPDWLSSQVRHMIDLYQSVENGQQVADILQSILTQGLLPSPIQMVIQMLWFEIFSGSVISLLATLIVRVIRPRQTSGIR</sequence>
<evidence type="ECO:0000313" key="3">
    <source>
        <dbReference type="Proteomes" id="UP000711407"/>
    </source>
</evidence>
<protein>
    <submittedName>
        <fullName evidence="2">DUF4199 domain-containing protein</fullName>
    </submittedName>
</protein>
<keyword evidence="1" id="KW-1133">Transmembrane helix</keyword>
<keyword evidence="1" id="KW-0472">Membrane</keyword>
<dbReference type="AlphaFoldDB" id="A0A921JHS2"/>
<comment type="caution">
    <text evidence="2">The sequence shown here is derived from an EMBL/GenBank/DDBJ whole genome shotgun (WGS) entry which is preliminary data.</text>
</comment>
<dbReference type="Proteomes" id="UP000711407">
    <property type="component" value="Unassembled WGS sequence"/>
</dbReference>
<keyword evidence="1" id="KW-0812">Transmembrane</keyword>
<gene>
    <name evidence="2" type="ORF">K8V47_03275</name>
</gene>
<feature type="transmembrane region" description="Helical" evidence="1">
    <location>
        <begin position="81"/>
        <end position="99"/>
    </location>
</feature>
<dbReference type="EMBL" id="DYXT01000020">
    <property type="protein sequence ID" value="HJE38771.1"/>
    <property type="molecule type" value="Genomic_DNA"/>
</dbReference>
<dbReference type="InterPro" id="IPR025250">
    <property type="entry name" value="DUF4199"/>
</dbReference>
<reference evidence="2" key="1">
    <citation type="journal article" date="2021" name="PeerJ">
        <title>Extensive microbial diversity within the chicken gut microbiome revealed by metagenomics and culture.</title>
        <authorList>
            <person name="Gilroy R."/>
            <person name="Ravi A."/>
            <person name="Getino M."/>
            <person name="Pursley I."/>
            <person name="Horton D.L."/>
            <person name="Alikhan N.F."/>
            <person name="Baker D."/>
            <person name="Gharbi K."/>
            <person name="Hall N."/>
            <person name="Watson M."/>
            <person name="Adriaenssens E.M."/>
            <person name="Foster-Nyarko E."/>
            <person name="Jarju S."/>
            <person name="Secka A."/>
            <person name="Antonio M."/>
            <person name="Oren A."/>
            <person name="Chaudhuri R.R."/>
            <person name="La Ragione R."/>
            <person name="Hildebrand F."/>
            <person name="Pallen M.J."/>
        </authorList>
    </citation>
    <scope>NUCLEOTIDE SEQUENCE</scope>
    <source>
        <strain evidence="2">4100</strain>
    </source>
</reference>
<accession>A0A921JHS2</accession>
<reference evidence="2" key="2">
    <citation type="submission" date="2021-09" db="EMBL/GenBank/DDBJ databases">
        <authorList>
            <person name="Gilroy R."/>
        </authorList>
    </citation>
    <scope>NUCLEOTIDE SEQUENCE</scope>
    <source>
        <strain evidence="2">4100</strain>
    </source>
</reference>
<dbReference type="Pfam" id="PF13858">
    <property type="entry name" value="DUF4199"/>
    <property type="match status" value="1"/>
</dbReference>
<name>A0A921JHS2_9BACT</name>
<evidence type="ECO:0000256" key="1">
    <source>
        <dbReference type="SAM" id="Phobius"/>
    </source>
</evidence>
<proteinExistence type="predicted"/>
<feature type="transmembrane region" description="Helical" evidence="1">
    <location>
        <begin position="150"/>
        <end position="172"/>
    </location>
</feature>